<dbReference type="InterPro" id="IPR029044">
    <property type="entry name" value="Nucleotide-diphossugar_trans"/>
</dbReference>
<dbReference type="AlphaFoldDB" id="A0A1H8KKJ8"/>
<sequence>MQPAPGSDTRGFVFAATGPYTVAAQRAARTLRRAMPSAQVDLFTDQPLQDDVFDRIHLLADSFHRPKIEALRRSRFARTVYLDTDTAVLCDVSELFDLLDHTELAAAQGWSRAKVYYGTGRLPRAFPMLNGGVIALRHSPATQDLLTRWETLMRDTGAALDQGCLREVLFDSRLPFLVLPGEYNVIHLSLLDHWPTEFGAPRILHVRALHFAEPGDPATFYRMRELLSRERAQILTTLVEADPTWPEGAPRRGLLRVPGPKGKGGDPS</sequence>
<dbReference type="Proteomes" id="UP000198761">
    <property type="component" value="Unassembled WGS sequence"/>
</dbReference>
<keyword evidence="3" id="KW-1185">Reference proteome</keyword>
<evidence type="ECO:0000313" key="2">
    <source>
        <dbReference type="EMBL" id="SEN93395.1"/>
    </source>
</evidence>
<organism evidence="2 3">
    <name type="scientific">Gemmobacter aquatilis</name>
    <dbReference type="NCBI Taxonomy" id="933059"/>
    <lineage>
        <taxon>Bacteria</taxon>
        <taxon>Pseudomonadati</taxon>
        <taxon>Pseudomonadota</taxon>
        <taxon>Alphaproteobacteria</taxon>
        <taxon>Rhodobacterales</taxon>
        <taxon>Paracoccaceae</taxon>
        <taxon>Gemmobacter</taxon>
    </lineage>
</organism>
<name>A0A1H8KKJ8_9RHOB</name>
<evidence type="ECO:0008006" key="4">
    <source>
        <dbReference type="Google" id="ProtNLM"/>
    </source>
</evidence>
<proteinExistence type="predicted"/>
<evidence type="ECO:0000313" key="3">
    <source>
        <dbReference type="Proteomes" id="UP000198761"/>
    </source>
</evidence>
<feature type="region of interest" description="Disordered" evidence="1">
    <location>
        <begin position="245"/>
        <end position="268"/>
    </location>
</feature>
<dbReference type="OrthoDB" id="181606at2"/>
<dbReference type="RefSeq" id="WP_091302755.1">
    <property type="nucleotide sequence ID" value="NZ_FOCE01000009.1"/>
</dbReference>
<dbReference type="STRING" id="933059.SAMN04488103_109118"/>
<gene>
    <name evidence="2" type="ORF">SAMN04488103_109118</name>
</gene>
<dbReference type="SUPFAM" id="SSF53448">
    <property type="entry name" value="Nucleotide-diphospho-sugar transferases"/>
    <property type="match status" value="1"/>
</dbReference>
<evidence type="ECO:0000256" key="1">
    <source>
        <dbReference type="SAM" id="MobiDB-lite"/>
    </source>
</evidence>
<accession>A0A1H8KKJ8</accession>
<dbReference type="EMBL" id="FOCE01000009">
    <property type="protein sequence ID" value="SEN93395.1"/>
    <property type="molecule type" value="Genomic_DNA"/>
</dbReference>
<reference evidence="2 3" key="1">
    <citation type="submission" date="2016-10" db="EMBL/GenBank/DDBJ databases">
        <authorList>
            <person name="de Groot N.N."/>
        </authorList>
    </citation>
    <scope>NUCLEOTIDE SEQUENCE [LARGE SCALE GENOMIC DNA]</scope>
    <source>
        <strain evidence="2 3">DSM 3857</strain>
    </source>
</reference>
<protein>
    <recommendedName>
        <fullName evidence="4">Nucleotide-diphospho-sugar transferase</fullName>
    </recommendedName>
</protein>
<dbReference type="Gene3D" id="3.90.550.10">
    <property type="entry name" value="Spore Coat Polysaccharide Biosynthesis Protein SpsA, Chain A"/>
    <property type="match status" value="1"/>
</dbReference>